<dbReference type="GO" id="GO:0016020">
    <property type="term" value="C:membrane"/>
    <property type="evidence" value="ECO:0007669"/>
    <property type="project" value="UniProtKB-SubCell"/>
</dbReference>
<keyword evidence="8" id="KW-1185">Reference proteome</keyword>
<protein>
    <submittedName>
        <fullName evidence="7">Tetraspanin/Peripherin</fullName>
    </submittedName>
</protein>
<feature type="transmembrane region" description="Helical" evidence="6">
    <location>
        <begin position="12"/>
        <end position="32"/>
    </location>
</feature>
<keyword evidence="3 6" id="KW-0812">Transmembrane</keyword>
<reference evidence="7 8" key="1">
    <citation type="submission" date="2023-12" db="EMBL/GenBank/DDBJ databases">
        <title>A high-quality genome assembly for Dillenia turbinata (Dilleniales).</title>
        <authorList>
            <person name="Chanderbali A."/>
        </authorList>
    </citation>
    <scope>NUCLEOTIDE SEQUENCE [LARGE SCALE GENOMIC DNA]</scope>
    <source>
        <strain evidence="7">LSX21</strain>
        <tissue evidence="7">Leaf</tissue>
    </source>
</reference>
<comment type="subcellular location">
    <subcellularLocation>
        <location evidence="1">Membrane</location>
        <topology evidence="1">Multi-pass membrane protein</topology>
    </subcellularLocation>
</comment>
<evidence type="ECO:0000313" key="7">
    <source>
        <dbReference type="EMBL" id="KAK6925189.1"/>
    </source>
</evidence>
<feature type="transmembrane region" description="Helical" evidence="6">
    <location>
        <begin position="44"/>
        <end position="65"/>
    </location>
</feature>
<dbReference type="InterPro" id="IPR018503">
    <property type="entry name" value="Tetraspanin_CS"/>
</dbReference>
<accession>A0AAN8V5F1</accession>
<dbReference type="PROSITE" id="PS00421">
    <property type="entry name" value="TM4_1"/>
    <property type="match status" value="1"/>
</dbReference>
<evidence type="ECO:0000256" key="3">
    <source>
        <dbReference type="ARBA" id="ARBA00022692"/>
    </source>
</evidence>
<evidence type="ECO:0000256" key="2">
    <source>
        <dbReference type="ARBA" id="ARBA00006840"/>
    </source>
</evidence>
<organism evidence="7 8">
    <name type="scientific">Dillenia turbinata</name>
    <dbReference type="NCBI Taxonomy" id="194707"/>
    <lineage>
        <taxon>Eukaryota</taxon>
        <taxon>Viridiplantae</taxon>
        <taxon>Streptophyta</taxon>
        <taxon>Embryophyta</taxon>
        <taxon>Tracheophyta</taxon>
        <taxon>Spermatophyta</taxon>
        <taxon>Magnoliopsida</taxon>
        <taxon>eudicotyledons</taxon>
        <taxon>Gunneridae</taxon>
        <taxon>Pentapetalae</taxon>
        <taxon>Dilleniales</taxon>
        <taxon>Dilleniaceae</taxon>
        <taxon>Dillenia</taxon>
    </lineage>
</organism>
<feature type="transmembrane region" description="Helical" evidence="6">
    <location>
        <begin position="233"/>
        <end position="256"/>
    </location>
</feature>
<dbReference type="Proteomes" id="UP001370490">
    <property type="component" value="Unassembled WGS sequence"/>
</dbReference>
<dbReference type="PANTHER" id="PTHR32191">
    <property type="entry name" value="TETRASPANIN-8-RELATED"/>
    <property type="match status" value="1"/>
</dbReference>
<evidence type="ECO:0000256" key="6">
    <source>
        <dbReference type="SAM" id="Phobius"/>
    </source>
</evidence>
<evidence type="ECO:0000256" key="4">
    <source>
        <dbReference type="ARBA" id="ARBA00022989"/>
    </source>
</evidence>
<evidence type="ECO:0000313" key="8">
    <source>
        <dbReference type="Proteomes" id="UP001370490"/>
    </source>
</evidence>
<keyword evidence="5 6" id="KW-0472">Membrane</keyword>
<comment type="caution">
    <text evidence="7">The sequence shown here is derived from an EMBL/GenBank/DDBJ whole genome shotgun (WGS) entry which is preliminary data.</text>
</comment>
<dbReference type="GO" id="GO:0009734">
    <property type="term" value="P:auxin-activated signaling pathway"/>
    <property type="evidence" value="ECO:0007669"/>
    <property type="project" value="InterPro"/>
</dbReference>
<evidence type="ECO:0000256" key="1">
    <source>
        <dbReference type="ARBA" id="ARBA00004141"/>
    </source>
</evidence>
<dbReference type="EMBL" id="JBAMMX010000016">
    <property type="protein sequence ID" value="KAK6925189.1"/>
    <property type="molecule type" value="Genomic_DNA"/>
</dbReference>
<feature type="transmembrane region" description="Helical" evidence="6">
    <location>
        <begin position="72"/>
        <end position="96"/>
    </location>
</feature>
<sequence length="272" mass="30288">MFRVSNTLISILNSLTMLISLAAIGTSVYLQVHGATDCQRVVQWALLWVGVFLFAVSLVGLIGACCRISFLLVIYVIIMFLLIIGLGCLTIFWIIVTNKGVGQEISGRGFKEYKLGDYSNWLQKYVVNAKNWDDIRSCLIEAQVCKSLGGDAPPVAADFYEKRLSPIQSGCCKPPTSCGFEFKNPTFWVMPETGPAAEDSDCKTWSNNQTILCYACNSCKGGVLENIKKEWRLVAIFNACIIGLIVIVYSLGCFALRNNRKDNRYSRHKNYA</sequence>
<gene>
    <name evidence="7" type="ORF">RJ641_009515</name>
</gene>
<evidence type="ECO:0000256" key="5">
    <source>
        <dbReference type="ARBA" id="ARBA00023136"/>
    </source>
</evidence>
<name>A0AAN8V5F1_9MAGN</name>
<comment type="similarity">
    <text evidence="2">Belongs to the tetraspanin (TM4SF) family.</text>
</comment>
<dbReference type="AlphaFoldDB" id="A0AAN8V5F1"/>
<dbReference type="Pfam" id="PF00335">
    <property type="entry name" value="Tetraspanin"/>
    <property type="match status" value="1"/>
</dbReference>
<proteinExistence type="inferred from homology"/>
<keyword evidence="4 6" id="KW-1133">Transmembrane helix</keyword>
<dbReference type="InterPro" id="IPR018499">
    <property type="entry name" value="Tetraspanin/Peripherin"/>
</dbReference>
<dbReference type="InterPro" id="IPR044991">
    <property type="entry name" value="TET_plant"/>
</dbReference>